<gene>
    <name evidence="1" type="ORF">CPB83DRAFT_747634</name>
</gene>
<feature type="non-terminal residue" evidence="1">
    <location>
        <position position="1"/>
    </location>
</feature>
<sequence length="154" mass="17347">ADVLFQSSDGPIFKICRRHLQSASAGLAVSDHLVVDDEPVYLQETSEVLEVLFQFIQPPAEGKRFRQPSVRDLEPRMFFAVAEAAEKYIVYGAMNTFSTHMYQMVDKYPVEVLNHCERHGYPDLVDAAASKTISKPLAAVVDGLWHPGLIIRWV</sequence>
<reference evidence="1" key="1">
    <citation type="submission" date="2020-11" db="EMBL/GenBank/DDBJ databases">
        <authorList>
            <consortium name="DOE Joint Genome Institute"/>
            <person name="Ahrendt S."/>
            <person name="Riley R."/>
            <person name="Andreopoulos W."/>
            <person name="Labutti K."/>
            <person name="Pangilinan J."/>
            <person name="Ruiz-Duenas F.J."/>
            <person name="Barrasa J.M."/>
            <person name="Sanchez-Garcia M."/>
            <person name="Camarero S."/>
            <person name="Miyauchi S."/>
            <person name="Serrano A."/>
            <person name="Linde D."/>
            <person name="Babiker R."/>
            <person name="Drula E."/>
            <person name="Ayuso-Fernandez I."/>
            <person name="Pacheco R."/>
            <person name="Padilla G."/>
            <person name="Ferreira P."/>
            <person name="Barriuso J."/>
            <person name="Kellner H."/>
            <person name="Castanera R."/>
            <person name="Alfaro M."/>
            <person name="Ramirez L."/>
            <person name="Pisabarro A.G."/>
            <person name="Kuo A."/>
            <person name="Tritt A."/>
            <person name="Lipzen A."/>
            <person name="He G."/>
            <person name="Yan M."/>
            <person name="Ng V."/>
            <person name="Cullen D."/>
            <person name="Martin F."/>
            <person name="Rosso M.-N."/>
            <person name="Henrissat B."/>
            <person name="Hibbett D."/>
            <person name="Martinez A.T."/>
            <person name="Grigoriev I.V."/>
        </authorList>
    </citation>
    <scope>NUCLEOTIDE SEQUENCE</scope>
    <source>
        <strain evidence="1">CBS 506.95</strain>
    </source>
</reference>
<name>A0A9P6E6C1_9AGAR</name>
<evidence type="ECO:0008006" key="3">
    <source>
        <dbReference type="Google" id="ProtNLM"/>
    </source>
</evidence>
<keyword evidence="2" id="KW-1185">Reference proteome</keyword>
<dbReference type="AlphaFoldDB" id="A0A9P6E6C1"/>
<dbReference type="OrthoDB" id="3184970at2759"/>
<accession>A0A9P6E6C1</accession>
<organism evidence="1 2">
    <name type="scientific">Crepidotus variabilis</name>
    <dbReference type="NCBI Taxonomy" id="179855"/>
    <lineage>
        <taxon>Eukaryota</taxon>
        <taxon>Fungi</taxon>
        <taxon>Dikarya</taxon>
        <taxon>Basidiomycota</taxon>
        <taxon>Agaricomycotina</taxon>
        <taxon>Agaricomycetes</taxon>
        <taxon>Agaricomycetidae</taxon>
        <taxon>Agaricales</taxon>
        <taxon>Agaricineae</taxon>
        <taxon>Crepidotaceae</taxon>
        <taxon>Crepidotus</taxon>
    </lineage>
</organism>
<proteinExistence type="predicted"/>
<protein>
    <recommendedName>
        <fullName evidence="3">BTB domain-containing protein</fullName>
    </recommendedName>
</protein>
<evidence type="ECO:0000313" key="2">
    <source>
        <dbReference type="Proteomes" id="UP000807306"/>
    </source>
</evidence>
<dbReference type="Proteomes" id="UP000807306">
    <property type="component" value="Unassembled WGS sequence"/>
</dbReference>
<evidence type="ECO:0000313" key="1">
    <source>
        <dbReference type="EMBL" id="KAF9523213.1"/>
    </source>
</evidence>
<dbReference type="EMBL" id="MU157922">
    <property type="protein sequence ID" value="KAF9523213.1"/>
    <property type="molecule type" value="Genomic_DNA"/>
</dbReference>
<feature type="non-terminal residue" evidence="1">
    <location>
        <position position="154"/>
    </location>
</feature>
<comment type="caution">
    <text evidence="1">The sequence shown here is derived from an EMBL/GenBank/DDBJ whole genome shotgun (WGS) entry which is preliminary data.</text>
</comment>